<proteinExistence type="inferred from homology"/>
<dbReference type="PANTHER" id="PTHR12111">
    <property type="entry name" value="SPLICING FACTOR YJU2"/>
    <property type="match status" value="1"/>
</dbReference>
<dbReference type="AlphaFoldDB" id="A0A5J4NWP3"/>
<dbReference type="InterPro" id="IPR007590">
    <property type="entry name" value="Saf4/Yju2"/>
</dbReference>
<protein>
    <submittedName>
        <fullName evidence="2">Coiled-coil domain-containing protein 130</fullName>
    </submittedName>
</protein>
<dbReference type="Proteomes" id="UP000324629">
    <property type="component" value="Unassembled WGS sequence"/>
</dbReference>
<organism evidence="2 3">
    <name type="scientific">Paragonimus westermani</name>
    <dbReference type="NCBI Taxonomy" id="34504"/>
    <lineage>
        <taxon>Eukaryota</taxon>
        <taxon>Metazoa</taxon>
        <taxon>Spiralia</taxon>
        <taxon>Lophotrochozoa</taxon>
        <taxon>Platyhelminthes</taxon>
        <taxon>Trematoda</taxon>
        <taxon>Digenea</taxon>
        <taxon>Plagiorchiida</taxon>
        <taxon>Troglotremata</taxon>
        <taxon>Troglotrematidae</taxon>
        <taxon>Paragonimus</taxon>
    </lineage>
</organism>
<dbReference type="GO" id="GO:0005684">
    <property type="term" value="C:U2-type spliceosomal complex"/>
    <property type="evidence" value="ECO:0007669"/>
    <property type="project" value="TreeGrafter"/>
</dbReference>
<evidence type="ECO:0000313" key="2">
    <source>
        <dbReference type="EMBL" id="KAA3679732.1"/>
    </source>
</evidence>
<evidence type="ECO:0000256" key="1">
    <source>
        <dbReference type="ARBA" id="ARBA00005595"/>
    </source>
</evidence>
<accession>A0A5J4NWP3</accession>
<dbReference type="EMBL" id="QNGE01000648">
    <property type="protein sequence ID" value="KAA3679732.1"/>
    <property type="molecule type" value="Genomic_DNA"/>
</dbReference>
<comment type="caution">
    <text evidence="2">The sequence shown here is derived from an EMBL/GenBank/DDBJ whole genome shotgun (WGS) entry which is preliminary data.</text>
</comment>
<dbReference type="PANTHER" id="PTHR12111:SF2">
    <property type="entry name" value="SPLICING FACTOR YJU2B-RELATED"/>
    <property type="match status" value="1"/>
</dbReference>
<dbReference type="GO" id="GO:0071014">
    <property type="term" value="C:post-mRNA release spliceosomal complex"/>
    <property type="evidence" value="ECO:0007669"/>
    <property type="project" value="TreeGrafter"/>
</dbReference>
<gene>
    <name evidence="2" type="ORF">DEA37_0007395</name>
</gene>
<reference evidence="2 3" key="1">
    <citation type="journal article" date="2019" name="Gigascience">
        <title>Whole-genome sequence of the oriental lung fluke Paragonimus westermani.</title>
        <authorList>
            <person name="Oey H."/>
            <person name="Zakrzewski M."/>
            <person name="Narain K."/>
            <person name="Devi K.R."/>
            <person name="Agatsuma T."/>
            <person name="Nawaratna S."/>
            <person name="Gobert G.N."/>
            <person name="Jones M.K."/>
            <person name="Ragan M.A."/>
            <person name="McManus D.P."/>
            <person name="Krause L."/>
        </authorList>
    </citation>
    <scope>NUCLEOTIDE SEQUENCE [LARGE SCALE GENOMIC DNA]</scope>
    <source>
        <strain evidence="2 3">IND2009</strain>
    </source>
</reference>
<keyword evidence="3" id="KW-1185">Reference proteome</keyword>
<feature type="non-terminal residue" evidence="2">
    <location>
        <position position="1"/>
    </location>
</feature>
<name>A0A5J4NWP3_9TREM</name>
<dbReference type="GO" id="GO:0000398">
    <property type="term" value="P:mRNA splicing, via spliceosome"/>
    <property type="evidence" value="ECO:0007669"/>
    <property type="project" value="InterPro"/>
</dbReference>
<sequence length="239" mass="27511">LETLTFRLVFPARVRLRVLVIGITMGERKGTNKYYPPDFNPKIHKNLNAYHGTHALRERGKNADKGIIVIRFEMPFNCWCLTCKNPIGMGVRYNAQKTKVGMYHSTPIYKFTMPCHLCAGVIVMQTDPQNFDYIILEGARRKTQKWDPEENEQLVVADAAEKKKLALDAMYHLEHDVKDKVKGTTAAVTLQQLEHERETLKDDFILNQIARKQFRVSFICVCLIRLRKLASGFSLIRSA</sequence>
<comment type="similarity">
    <text evidence="1">Belongs to the CWC16 family.</text>
</comment>
<dbReference type="Pfam" id="PF04502">
    <property type="entry name" value="Saf4_Yju2"/>
    <property type="match status" value="1"/>
</dbReference>
<evidence type="ECO:0000313" key="3">
    <source>
        <dbReference type="Proteomes" id="UP000324629"/>
    </source>
</evidence>